<evidence type="ECO:0000313" key="9">
    <source>
        <dbReference type="Proteomes" id="UP000009192"/>
    </source>
</evidence>
<dbReference type="PROSITE" id="PS50240">
    <property type="entry name" value="TRYPSIN_DOM"/>
    <property type="match status" value="1"/>
</dbReference>
<keyword evidence="2 5" id="KW-0378">Hydrolase</keyword>
<keyword evidence="4" id="KW-1015">Disulfide bond</keyword>
<gene>
    <name evidence="8" type="primary">Dmoj\GI21148</name>
    <name evidence="8" type="ORF">Dmoj_GI21148</name>
</gene>
<dbReference type="MEROPS" id="S01.B78"/>
<organism evidence="8 9">
    <name type="scientific">Drosophila mojavensis</name>
    <name type="common">Fruit fly</name>
    <dbReference type="NCBI Taxonomy" id="7230"/>
    <lineage>
        <taxon>Eukaryota</taxon>
        <taxon>Metazoa</taxon>
        <taxon>Ecdysozoa</taxon>
        <taxon>Arthropoda</taxon>
        <taxon>Hexapoda</taxon>
        <taxon>Insecta</taxon>
        <taxon>Pterygota</taxon>
        <taxon>Neoptera</taxon>
        <taxon>Endopterygota</taxon>
        <taxon>Diptera</taxon>
        <taxon>Brachycera</taxon>
        <taxon>Muscomorpha</taxon>
        <taxon>Ephydroidea</taxon>
        <taxon>Drosophilidae</taxon>
        <taxon>Drosophila</taxon>
    </lineage>
</organism>
<dbReference type="InterPro" id="IPR033116">
    <property type="entry name" value="TRYPSIN_SER"/>
</dbReference>
<evidence type="ECO:0000313" key="8">
    <source>
        <dbReference type="EMBL" id="EDW10536.1"/>
    </source>
</evidence>
<dbReference type="KEGG" id="dmo:Dmoj_GI21148"/>
<dbReference type="EMBL" id="CH933808">
    <property type="protein sequence ID" value="EDW10536.1"/>
    <property type="molecule type" value="Genomic_DNA"/>
</dbReference>
<evidence type="ECO:0000259" key="7">
    <source>
        <dbReference type="PROSITE" id="PS50240"/>
    </source>
</evidence>
<keyword evidence="6" id="KW-0732">Signal</keyword>
<dbReference type="PROSITE" id="PS00135">
    <property type="entry name" value="TRYPSIN_SER"/>
    <property type="match status" value="1"/>
</dbReference>
<dbReference type="InParanoid" id="B4KSN7"/>
<dbReference type="SUPFAM" id="SSF50494">
    <property type="entry name" value="Trypsin-like serine proteases"/>
    <property type="match status" value="1"/>
</dbReference>
<evidence type="ECO:0000256" key="2">
    <source>
        <dbReference type="ARBA" id="ARBA00022801"/>
    </source>
</evidence>
<dbReference type="PROSITE" id="PS00134">
    <property type="entry name" value="TRYPSIN_HIS"/>
    <property type="match status" value="1"/>
</dbReference>
<evidence type="ECO:0000256" key="3">
    <source>
        <dbReference type="ARBA" id="ARBA00022825"/>
    </source>
</evidence>
<dbReference type="Pfam" id="PF00089">
    <property type="entry name" value="Trypsin"/>
    <property type="match status" value="1"/>
</dbReference>
<keyword evidence="3 5" id="KW-0720">Serine protease</keyword>
<dbReference type="OrthoDB" id="10059102at2759"/>
<dbReference type="Proteomes" id="UP000009192">
    <property type="component" value="Unassembled WGS sequence"/>
</dbReference>
<dbReference type="InterPro" id="IPR043504">
    <property type="entry name" value="Peptidase_S1_PA_chymotrypsin"/>
</dbReference>
<dbReference type="OMA" id="FAGPGQF"/>
<feature type="signal peptide" evidence="6">
    <location>
        <begin position="1"/>
        <end position="25"/>
    </location>
</feature>
<feature type="domain" description="Peptidase S1" evidence="7">
    <location>
        <begin position="31"/>
        <end position="255"/>
    </location>
</feature>
<dbReference type="InterPro" id="IPR010916">
    <property type="entry name" value="TonB_box_CS"/>
</dbReference>
<dbReference type="CDD" id="cd00190">
    <property type="entry name" value="Tryp_SPc"/>
    <property type="match status" value="1"/>
</dbReference>
<dbReference type="SMR" id="B4KSN7"/>
<dbReference type="PANTHER" id="PTHR24252">
    <property type="entry name" value="ACROSIN-RELATED"/>
    <property type="match status" value="1"/>
</dbReference>
<dbReference type="eggNOG" id="KOG3627">
    <property type="taxonomic scope" value="Eukaryota"/>
</dbReference>
<keyword evidence="1 5" id="KW-0645">Protease</keyword>
<dbReference type="InterPro" id="IPR018114">
    <property type="entry name" value="TRYPSIN_HIS"/>
</dbReference>
<dbReference type="FunFam" id="2.40.10.10:FF:000073">
    <property type="entry name" value="Trypsin alpha"/>
    <property type="match status" value="1"/>
</dbReference>
<accession>B4KSN7</accession>
<evidence type="ECO:0000256" key="5">
    <source>
        <dbReference type="RuleBase" id="RU363034"/>
    </source>
</evidence>
<dbReference type="InterPro" id="IPR001254">
    <property type="entry name" value="Trypsin_dom"/>
</dbReference>
<dbReference type="Gene3D" id="2.40.10.10">
    <property type="entry name" value="Trypsin-like serine proteases"/>
    <property type="match status" value="1"/>
</dbReference>
<dbReference type="PRINTS" id="PR00722">
    <property type="entry name" value="CHYMOTRYPSIN"/>
</dbReference>
<dbReference type="GO" id="GO:0006508">
    <property type="term" value="P:proteolysis"/>
    <property type="evidence" value="ECO:0007669"/>
    <property type="project" value="UniProtKB-KW"/>
</dbReference>
<reference evidence="8 9" key="1">
    <citation type="journal article" date="2007" name="Nature">
        <title>Evolution of genes and genomes on the Drosophila phylogeny.</title>
        <authorList>
            <consortium name="Drosophila 12 Genomes Consortium"/>
            <person name="Clark A.G."/>
            <person name="Eisen M.B."/>
            <person name="Smith D.R."/>
            <person name="Bergman C.M."/>
            <person name="Oliver B."/>
            <person name="Markow T.A."/>
            <person name="Kaufman T.C."/>
            <person name="Kellis M."/>
            <person name="Gelbart W."/>
            <person name="Iyer V.N."/>
            <person name="Pollard D.A."/>
            <person name="Sackton T.B."/>
            <person name="Larracuente A.M."/>
            <person name="Singh N.D."/>
            <person name="Abad J.P."/>
            <person name="Abt D.N."/>
            <person name="Adryan B."/>
            <person name="Aguade M."/>
            <person name="Akashi H."/>
            <person name="Anderson W.W."/>
            <person name="Aquadro C.F."/>
            <person name="Ardell D.H."/>
            <person name="Arguello R."/>
            <person name="Artieri C.G."/>
            <person name="Barbash D.A."/>
            <person name="Barker D."/>
            <person name="Barsanti P."/>
            <person name="Batterham P."/>
            <person name="Batzoglou S."/>
            <person name="Begun D."/>
            <person name="Bhutkar A."/>
            <person name="Blanco E."/>
            <person name="Bosak S.A."/>
            <person name="Bradley R.K."/>
            <person name="Brand A.D."/>
            <person name="Brent M.R."/>
            <person name="Brooks A.N."/>
            <person name="Brown R.H."/>
            <person name="Butlin R.K."/>
            <person name="Caggese C."/>
            <person name="Calvi B.R."/>
            <person name="Bernardo de Carvalho A."/>
            <person name="Caspi A."/>
            <person name="Castrezana S."/>
            <person name="Celniker S.E."/>
            <person name="Chang J.L."/>
            <person name="Chapple C."/>
            <person name="Chatterji S."/>
            <person name="Chinwalla A."/>
            <person name="Civetta A."/>
            <person name="Clifton S.W."/>
            <person name="Comeron J.M."/>
            <person name="Costello J.C."/>
            <person name="Coyne J.A."/>
            <person name="Daub J."/>
            <person name="David R.G."/>
            <person name="Delcher A.L."/>
            <person name="Delehaunty K."/>
            <person name="Do C.B."/>
            <person name="Ebling H."/>
            <person name="Edwards K."/>
            <person name="Eickbush T."/>
            <person name="Evans J.D."/>
            <person name="Filipski A."/>
            <person name="Findeiss S."/>
            <person name="Freyhult E."/>
            <person name="Fulton L."/>
            <person name="Fulton R."/>
            <person name="Garcia A.C."/>
            <person name="Gardiner A."/>
            <person name="Garfield D.A."/>
            <person name="Garvin B.E."/>
            <person name="Gibson G."/>
            <person name="Gilbert D."/>
            <person name="Gnerre S."/>
            <person name="Godfrey J."/>
            <person name="Good R."/>
            <person name="Gotea V."/>
            <person name="Gravely B."/>
            <person name="Greenberg A.J."/>
            <person name="Griffiths-Jones S."/>
            <person name="Gross S."/>
            <person name="Guigo R."/>
            <person name="Gustafson E.A."/>
            <person name="Haerty W."/>
            <person name="Hahn M.W."/>
            <person name="Halligan D.L."/>
            <person name="Halpern A.L."/>
            <person name="Halter G.M."/>
            <person name="Han M.V."/>
            <person name="Heger A."/>
            <person name="Hillier L."/>
            <person name="Hinrichs A.S."/>
            <person name="Holmes I."/>
            <person name="Hoskins R.A."/>
            <person name="Hubisz M.J."/>
            <person name="Hultmark D."/>
            <person name="Huntley M.A."/>
            <person name="Jaffe D.B."/>
            <person name="Jagadeeshan S."/>
            <person name="Jeck W.R."/>
            <person name="Johnson J."/>
            <person name="Jones C.D."/>
            <person name="Jordan W.C."/>
            <person name="Karpen G.H."/>
            <person name="Kataoka E."/>
            <person name="Keightley P.D."/>
            <person name="Kheradpour P."/>
            <person name="Kirkness E.F."/>
            <person name="Koerich L.B."/>
            <person name="Kristiansen K."/>
            <person name="Kudrna D."/>
            <person name="Kulathinal R.J."/>
            <person name="Kumar S."/>
            <person name="Kwok R."/>
            <person name="Lander E."/>
            <person name="Langley C.H."/>
            <person name="Lapoint R."/>
            <person name="Lazzaro B.P."/>
            <person name="Lee S.J."/>
            <person name="Levesque L."/>
            <person name="Li R."/>
            <person name="Lin C.F."/>
            <person name="Lin M.F."/>
            <person name="Lindblad-Toh K."/>
            <person name="Llopart A."/>
            <person name="Long M."/>
            <person name="Low L."/>
            <person name="Lozovsky E."/>
            <person name="Lu J."/>
            <person name="Luo M."/>
            <person name="Machado C.A."/>
            <person name="Makalowski W."/>
            <person name="Marzo M."/>
            <person name="Matsuda M."/>
            <person name="Matzkin L."/>
            <person name="McAllister B."/>
            <person name="McBride C.S."/>
            <person name="McKernan B."/>
            <person name="McKernan K."/>
            <person name="Mendez-Lago M."/>
            <person name="Minx P."/>
            <person name="Mollenhauer M.U."/>
            <person name="Montooth K."/>
            <person name="Mount S.M."/>
            <person name="Mu X."/>
            <person name="Myers E."/>
            <person name="Negre B."/>
            <person name="Newfeld S."/>
            <person name="Nielsen R."/>
            <person name="Noor M.A."/>
            <person name="O'Grady P."/>
            <person name="Pachter L."/>
            <person name="Papaceit M."/>
            <person name="Parisi M.J."/>
            <person name="Parisi M."/>
            <person name="Parts L."/>
            <person name="Pedersen J.S."/>
            <person name="Pesole G."/>
            <person name="Phillippy A.M."/>
            <person name="Ponting C.P."/>
            <person name="Pop M."/>
            <person name="Porcelli D."/>
            <person name="Powell J.R."/>
            <person name="Prohaska S."/>
            <person name="Pruitt K."/>
            <person name="Puig M."/>
            <person name="Quesneville H."/>
            <person name="Ram K.R."/>
            <person name="Rand D."/>
            <person name="Rasmussen M.D."/>
            <person name="Reed L.K."/>
            <person name="Reenan R."/>
            <person name="Reily A."/>
            <person name="Remington K.A."/>
            <person name="Rieger T.T."/>
            <person name="Ritchie M.G."/>
            <person name="Robin C."/>
            <person name="Rogers Y.H."/>
            <person name="Rohde C."/>
            <person name="Rozas J."/>
            <person name="Rubenfield M.J."/>
            <person name="Ruiz A."/>
            <person name="Russo S."/>
            <person name="Salzberg S.L."/>
            <person name="Sanchez-Gracia A."/>
            <person name="Saranga D.J."/>
            <person name="Sato H."/>
            <person name="Schaeffer S.W."/>
            <person name="Schatz M.C."/>
            <person name="Schlenke T."/>
            <person name="Schwartz R."/>
            <person name="Segarra C."/>
            <person name="Singh R.S."/>
            <person name="Sirot L."/>
            <person name="Sirota M."/>
            <person name="Sisneros N.B."/>
            <person name="Smith C.D."/>
            <person name="Smith T.F."/>
            <person name="Spieth J."/>
            <person name="Stage D.E."/>
            <person name="Stark A."/>
            <person name="Stephan W."/>
            <person name="Strausberg R.L."/>
            <person name="Strempel S."/>
            <person name="Sturgill D."/>
            <person name="Sutton G."/>
            <person name="Sutton G.G."/>
            <person name="Tao W."/>
            <person name="Teichmann S."/>
            <person name="Tobari Y.N."/>
            <person name="Tomimura Y."/>
            <person name="Tsolas J.M."/>
            <person name="Valente V.L."/>
            <person name="Venter E."/>
            <person name="Venter J.C."/>
            <person name="Vicario S."/>
            <person name="Vieira F.G."/>
            <person name="Vilella A.J."/>
            <person name="Villasante A."/>
            <person name="Walenz B."/>
            <person name="Wang J."/>
            <person name="Wasserman M."/>
            <person name="Watts T."/>
            <person name="Wilson D."/>
            <person name="Wilson R.K."/>
            <person name="Wing R.A."/>
            <person name="Wolfner M.F."/>
            <person name="Wong A."/>
            <person name="Wong G.K."/>
            <person name="Wu C.I."/>
            <person name="Wu G."/>
            <person name="Yamamoto D."/>
            <person name="Yang H.P."/>
            <person name="Yang S.P."/>
            <person name="Yorke J.A."/>
            <person name="Yoshida K."/>
            <person name="Zdobnov E."/>
            <person name="Zhang P."/>
            <person name="Zhang Y."/>
            <person name="Zimin A.V."/>
            <person name="Baldwin J."/>
            <person name="Abdouelleil A."/>
            <person name="Abdulkadir J."/>
            <person name="Abebe A."/>
            <person name="Abera B."/>
            <person name="Abreu J."/>
            <person name="Acer S.C."/>
            <person name="Aftuck L."/>
            <person name="Alexander A."/>
            <person name="An P."/>
            <person name="Anderson E."/>
            <person name="Anderson S."/>
            <person name="Arachi H."/>
            <person name="Azer M."/>
            <person name="Bachantsang P."/>
            <person name="Barry A."/>
            <person name="Bayul T."/>
            <person name="Berlin A."/>
            <person name="Bessette D."/>
            <person name="Bloom T."/>
            <person name="Blye J."/>
            <person name="Boguslavskiy L."/>
            <person name="Bonnet C."/>
            <person name="Boukhgalter B."/>
            <person name="Bourzgui I."/>
            <person name="Brown A."/>
            <person name="Cahill P."/>
            <person name="Channer S."/>
            <person name="Cheshatsang Y."/>
            <person name="Chuda L."/>
            <person name="Citroen M."/>
            <person name="Collymore A."/>
            <person name="Cooke P."/>
            <person name="Costello M."/>
            <person name="D'Aco K."/>
            <person name="Daza R."/>
            <person name="De Haan G."/>
            <person name="DeGray S."/>
            <person name="DeMaso C."/>
            <person name="Dhargay N."/>
            <person name="Dooley K."/>
            <person name="Dooley E."/>
            <person name="Doricent M."/>
            <person name="Dorje P."/>
            <person name="Dorjee K."/>
            <person name="Dupes A."/>
            <person name="Elong R."/>
            <person name="Falk J."/>
            <person name="Farina A."/>
            <person name="Faro S."/>
            <person name="Ferguson D."/>
            <person name="Fisher S."/>
            <person name="Foley C.D."/>
            <person name="Franke A."/>
            <person name="Friedrich D."/>
            <person name="Gadbois L."/>
            <person name="Gearin G."/>
            <person name="Gearin C.R."/>
            <person name="Giannoukos G."/>
            <person name="Goode T."/>
            <person name="Graham J."/>
            <person name="Grandbois E."/>
            <person name="Grewal S."/>
            <person name="Gyaltsen K."/>
            <person name="Hafez N."/>
            <person name="Hagos B."/>
            <person name="Hall J."/>
            <person name="Henson C."/>
            <person name="Hollinger A."/>
            <person name="Honan T."/>
            <person name="Huard M.D."/>
            <person name="Hughes L."/>
            <person name="Hurhula B."/>
            <person name="Husby M.E."/>
            <person name="Kamat A."/>
            <person name="Kanga B."/>
            <person name="Kashin S."/>
            <person name="Khazanovich D."/>
            <person name="Kisner P."/>
            <person name="Lance K."/>
            <person name="Lara M."/>
            <person name="Lee W."/>
            <person name="Lennon N."/>
            <person name="Letendre F."/>
            <person name="LeVine R."/>
            <person name="Lipovsky A."/>
            <person name="Liu X."/>
            <person name="Liu J."/>
            <person name="Liu S."/>
            <person name="Lokyitsang T."/>
            <person name="Lokyitsang Y."/>
            <person name="Lubonja R."/>
            <person name="Lui A."/>
            <person name="MacDonald P."/>
            <person name="Magnisalis V."/>
            <person name="Maru K."/>
            <person name="Matthews C."/>
            <person name="McCusker W."/>
            <person name="McDonough S."/>
            <person name="Mehta T."/>
            <person name="Meldrim J."/>
            <person name="Meneus L."/>
            <person name="Mihai O."/>
            <person name="Mihalev A."/>
            <person name="Mihova T."/>
            <person name="Mittelman R."/>
            <person name="Mlenga V."/>
            <person name="Montmayeur A."/>
            <person name="Mulrain L."/>
            <person name="Navidi A."/>
            <person name="Naylor J."/>
            <person name="Negash T."/>
            <person name="Nguyen T."/>
            <person name="Nguyen N."/>
            <person name="Nicol R."/>
            <person name="Norbu C."/>
            <person name="Norbu N."/>
            <person name="Novod N."/>
            <person name="O'Neill B."/>
            <person name="Osman S."/>
            <person name="Markiewicz E."/>
            <person name="Oyono O.L."/>
            <person name="Patti C."/>
            <person name="Phunkhang P."/>
            <person name="Pierre F."/>
            <person name="Priest M."/>
            <person name="Raghuraman S."/>
            <person name="Rege F."/>
            <person name="Reyes R."/>
            <person name="Rise C."/>
            <person name="Rogov P."/>
            <person name="Ross K."/>
            <person name="Ryan E."/>
            <person name="Settipalli S."/>
            <person name="Shea T."/>
            <person name="Sherpa N."/>
            <person name="Shi L."/>
            <person name="Shih D."/>
            <person name="Sparrow T."/>
            <person name="Spaulding J."/>
            <person name="Stalker J."/>
            <person name="Stange-Thomann N."/>
            <person name="Stavropoulos S."/>
            <person name="Stone C."/>
            <person name="Strader C."/>
            <person name="Tesfaye S."/>
            <person name="Thomson T."/>
            <person name="Thoulutsang Y."/>
            <person name="Thoulutsang D."/>
            <person name="Topham K."/>
            <person name="Topping I."/>
            <person name="Tsamla T."/>
            <person name="Vassiliev H."/>
            <person name="Vo A."/>
            <person name="Wangchuk T."/>
            <person name="Wangdi T."/>
            <person name="Weiand M."/>
            <person name="Wilkinson J."/>
            <person name="Wilson A."/>
            <person name="Yadav S."/>
            <person name="Young G."/>
            <person name="Yu Q."/>
            <person name="Zembek L."/>
            <person name="Zhong D."/>
            <person name="Zimmer A."/>
            <person name="Zwirko Z."/>
            <person name="Jaffe D.B."/>
            <person name="Alvarez P."/>
            <person name="Brockman W."/>
            <person name="Butler J."/>
            <person name="Chin C."/>
            <person name="Gnerre S."/>
            <person name="Grabherr M."/>
            <person name="Kleber M."/>
            <person name="Mauceli E."/>
            <person name="MacCallum I."/>
        </authorList>
    </citation>
    <scope>NUCLEOTIDE SEQUENCE [LARGE SCALE GENOMIC DNA]</scope>
    <source>
        <strain evidence="9">Tucson 15081-1352.22</strain>
    </source>
</reference>
<keyword evidence="9" id="KW-1185">Reference proteome</keyword>
<dbReference type="HOGENOM" id="CLU_006842_7_0_1"/>
<feature type="chain" id="PRO_5002814569" description="Peptidase S1 domain-containing protein" evidence="6">
    <location>
        <begin position="26"/>
        <end position="256"/>
    </location>
</feature>
<dbReference type="PhylomeDB" id="B4KSN7"/>
<dbReference type="InterPro" id="IPR009003">
    <property type="entry name" value="Peptidase_S1_PA"/>
</dbReference>
<name>B4KSN7_DROMO</name>
<dbReference type="PROSITE" id="PS00430">
    <property type="entry name" value="TONB_DEPENDENT_REC_1"/>
    <property type="match status" value="1"/>
</dbReference>
<proteinExistence type="predicted"/>
<evidence type="ECO:0000256" key="1">
    <source>
        <dbReference type="ARBA" id="ARBA00022670"/>
    </source>
</evidence>
<evidence type="ECO:0000256" key="6">
    <source>
        <dbReference type="SAM" id="SignalP"/>
    </source>
</evidence>
<evidence type="ECO:0000256" key="4">
    <source>
        <dbReference type="ARBA" id="ARBA00023157"/>
    </source>
</evidence>
<protein>
    <recommendedName>
        <fullName evidence="7">Peptidase S1 domain-containing protein</fullName>
    </recommendedName>
</protein>
<dbReference type="PANTHER" id="PTHR24252:SF10">
    <property type="entry name" value="SERINE PROTEASE 56"/>
    <property type="match status" value="1"/>
</dbReference>
<dbReference type="AlphaFoldDB" id="B4KSN7"/>
<dbReference type="SMART" id="SM00020">
    <property type="entry name" value="Tryp_SPc"/>
    <property type="match status" value="1"/>
</dbReference>
<dbReference type="InterPro" id="IPR001314">
    <property type="entry name" value="Peptidase_S1A"/>
</dbReference>
<dbReference type="GO" id="GO:0004252">
    <property type="term" value="F:serine-type endopeptidase activity"/>
    <property type="evidence" value="ECO:0007669"/>
    <property type="project" value="InterPro"/>
</dbReference>
<sequence length="256" mass="27043">MSSSHKELTTLLLLLVAIAGHPARCAEVTRIIGGQFASPGQFPHQVSLQLRGRHHCGGSLISDTMIVTAAHCTIGQSPSQMKAVVGTTDLAAGNGQTLDIAQLIIHPQYNPQTQDFDMSLIRLSSPVKLGGAVQTIQLADADANYAADTLATISGFGAINQNLQLPNRLKFAQVQLWSRDFCNAQNIPGLTDRMVCAGHPSGQVSSCQGDSGGPLTVDGKLFGVVSWGFGCGAKGRPAMYTYVGALRSWIKQMANV</sequence>
<dbReference type="FunFam" id="2.40.10.10:FF:000171">
    <property type="entry name" value="trypsin-1"/>
    <property type="match status" value="1"/>
</dbReference>